<feature type="domain" description="GGDEF" evidence="3">
    <location>
        <begin position="103"/>
        <end position="232"/>
    </location>
</feature>
<dbReference type="PROSITE" id="PS50887">
    <property type="entry name" value="GGDEF"/>
    <property type="match status" value="1"/>
</dbReference>
<proteinExistence type="predicted"/>
<dbReference type="InterPro" id="IPR035919">
    <property type="entry name" value="EAL_sf"/>
</dbReference>
<dbReference type="InterPro" id="IPR000160">
    <property type="entry name" value="GGDEF_dom"/>
</dbReference>
<accession>A1SBP6</accession>
<protein>
    <submittedName>
        <fullName evidence="4">Diguanylate cyclase/phosphodiesterase</fullName>
    </submittedName>
</protein>
<evidence type="ECO:0000256" key="1">
    <source>
        <dbReference type="SAM" id="Phobius"/>
    </source>
</evidence>
<evidence type="ECO:0000313" key="5">
    <source>
        <dbReference type="Proteomes" id="UP000009175"/>
    </source>
</evidence>
<dbReference type="Proteomes" id="UP000009175">
    <property type="component" value="Chromosome"/>
</dbReference>
<dbReference type="AlphaFoldDB" id="A1SBP6"/>
<feature type="domain" description="EAL" evidence="2">
    <location>
        <begin position="241"/>
        <end position="495"/>
    </location>
</feature>
<keyword evidence="1" id="KW-1133">Transmembrane helix</keyword>
<dbReference type="InterPro" id="IPR043128">
    <property type="entry name" value="Rev_trsase/Diguanyl_cyclase"/>
</dbReference>
<dbReference type="Gene3D" id="3.30.70.270">
    <property type="match status" value="1"/>
</dbReference>
<dbReference type="SMART" id="SM00267">
    <property type="entry name" value="GGDEF"/>
    <property type="match status" value="1"/>
</dbReference>
<dbReference type="CDD" id="cd01949">
    <property type="entry name" value="GGDEF"/>
    <property type="match status" value="1"/>
</dbReference>
<dbReference type="CDD" id="cd01948">
    <property type="entry name" value="EAL"/>
    <property type="match status" value="1"/>
</dbReference>
<keyword evidence="5" id="KW-1185">Reference proteome</keyword>
<dbReference type="PANTHER" id="PTHR33121:SF79">
    <property type="entry name" value="CYCLIC DI-GMP PHOSPHODIESTERASE PDED-RELATED"/>
    <property type="match status" value="1"/>
</dbReference>
<dbReference type="InterPro" id="IPR029787">
    <property type="entry name" value="Nucleotide_cyclase"/>
</dbReference>
<dbReference type="InterPro" id="IPR050706">
    <property type="entry name" value="Cyclic-di-GMP_PDE-like"/>
</dbReference>
<sequence>MHRAVTSAFRVSIIYAVFAGFWILFSDIAVEILLDSPQLRAIAQTYKGLAFVIITATLLLMLVLRSNRALEKANEMDSLTGLCSLSVFIRSLNNTIRKLKTNERLILGYLDIDDFKQINDNFGYERADAFLRDLANDITDAALPGSVVSRLHADQFASFVRLDTSVDMEAHVRGFQRLFAHRARQHGIDATCCIGVALFPADGTNAKDMMVSATEALNMAKKKKNAIQYHDKALSEKALQRRQLVMDLRQAISDEVLSLVYQPKYDLSTLTACGVEVLVRWHHPVKGYIAPDVFIPLAEEIGLTAAISKLVVDKAAAELGSAGLLDGSLAHVAVNVSADEFNNADEMYALTQFIKSKKALAPFVRIEITETATLTDMHKSVEIISNLQASGITFSIDDFGTGYTSLAMLKDLTVDEIKIDRSFVSGVEQDERSRTIVSAIVAMAQSFDIHIVAEGVENAAQLKILQDMGCQQAQGYYLGRPMALHDLVKHLNQDATEFSAAH</sequence>
<dbReference type="NCBIfam" id="TIGR00254">
    <property type="entry name" value="GGDEF"/>
    <property type="match status" value="1"/>
</dbReference>
<dbReference type="KEGG" id="saz:Sama_3600"/>
<feature type="transmembrane region" description="Helical" evidence="1">
    <location>
        <begin position="46"/>
        <end position="64"/>
    </location>
</feature>
<dbReference type="InterPro" id="IPR001633">
    <property type="entry name" value="EAL_dom"/>
</dbReference>
<dbReference type="SUPFAM" id="SSF141868">
    <property type="entry name" value="EAL domain-like"/>
    <property type="match status" value="1"/>
</dbReference>
<dbReference type="eggNOG" id="COG5001">
    <property type="taxonomic scope" value="Bacteria"/>
</dbReference>
<dbReference type="Gene3D" id="3.20.20.450">
    <property type="entry name" value="EAL domain"/>
    <property type="match status" value="1"/>
</dbReference>
<dbReference type="SMART" id="SM00052">
    <property type="entry name" value="EAL"/>
    <property type="match status" value="1"/>
</dbReference>
<keyword evidence="1" id="KW-0472">Membrane</keyword>
<organism evidence="4 5">
    <name type="scientific">Shewanella amazonensis (strain ATCC BAA-1098 / SB2B)</name>
    <dbReference type="NCBI Taxonomy" id="326297"/>
    <lineage>
        <taxon>Bacteria</taxon>
        <taxon>Pseudomonadati</taxon>
        <taxon>Pseudomonadota</taxon>
        <taxon>Gammaproteobacteria</taxon>
        <taxon>Alteromonadales</taxon>
        <taxon>Shewanellaceae</taxon>
        <taxon>Shewanella</taxon>
    </lineage>
</organism>
<dbReference type="Pfam" id="PF00990">
    <property type="entry name" value="GGDEF"/>
    <property type="match status" value="1"/>
</dbReference>
<dbReference type="Pfam" id="PF00563">
    <property type="entry name" value="EAL"/>
    <property type="match status" value="1"/>
</dbReference>
<dbReference type="PROSITE" id="PS50883">
    <property type="entry name" value="EAL"/>
    <property type="match status" value="1"/>
</dbReference>
<dbReference type="PANTHER" id="PTHR33121">
    <property type="entry name" value="CYCLIC DI-GMP PHOSPHODIESTERASE PDEF"/>
    <property type="match status" value="1"/>
</dbReference>
<evidence type="ECO:0000313" key="4">
    <source>
        <dbReference type="EMBL" id="ABM01803.1"/>
    </source>
</evidence>
<gene>
    <name evidence="4" type="ordered locus">Sama_3600</name>
</gene>
<feature type="transmembrane region" description="Helical" evidence="1">
    <location>
        <begin position="12"/>
        <end position="34"/>
    </location>
</feature>
<dbReference type="HOGENOM" id="CLU_000445_70_50_6"/>
<dbReference type="GO" id="GO:0071111">
    <property type="term" value="F:cyclic-guanylate-specific phosphodiesterase activity"/>
    <property type="evidence" value="ECO:0007669"/>
    <property type="project" value="InterPro"/>
</dbReference>
<dbReference type="EMBL" id="CP000507">
    <property type="protein sequence ID" value="ABM01803.1"/>
    <property type="molecule type" value="Genomic_DNA"/>
</dbReference>
<dbReference type="SUPFAM" id="SSF55073">
    <property type="entry name" value="Nucleotide cyclase"/>
    <property type="match status" value="1"/>
</dbReference>
<dbReference type="STRING" id="326297.Sama_3600"/>
<evidence type="ECO:0000259" key="3">
    <source>
        <dbReference type="PROSITE" id="PS50887"/>
    </source>
</evidence>
<keyword evidence="1" id="KW-0812">Transmembrane</keyword>
<reference evidence="4 5" key="1">
    <citation type="submission" date="2006-12" db="EMBL/GenBank/DDBJ databases">
        <title>Complete sequence of Shewanella amazonensis SB2B.</title>
        <authorList>
            <consortium name="US DOE Joint Genome Institute"/>
            <person name="Copeland A."/>
            <person name="Lucas S."/>
            <person name="Lapidus A."/>
            <person name="Barry K."/>
            <person name="Detter J.C."/>
            <person name="Glavina del Rio T."/>
            <person name="Hammon N."/>
            <person name="Israni S."/>
            <person name="Dalin E."/>
            <person name="Tice H."/>
            <person name="Pitluck S."/>
            <person name="Munk A.C."/>
            <person name="Brettin T."/>
            <person name="Bruce D."/>
            <person name="Han C."/>
            <person name="Tapia R."/>
            <person name="Gilna P."/>
            <person name="Schmutz J."/>
            <person name="Larimer F."/>
            <person name="Land M."/>
            <person name="Hauser L."/>
            <person name="Kyrpides N."/>
            <person name="Mikhailova N."/>
            <person name="Fredrickson J."/>
            <person name="Richardson P."/>
        </authorList>
    </citation>
    <scope>NUCLEOTIDE SEQUENCE [LARGE SCALE GENOMIC DNA]</scope>
    <source>
        <strain evidence="5">ATCC BAA-1098 / SB2B</strain>
    </source>
</reference>
<dbReference type="RefSeq" id="WP_011761706.1">
    <property type="nucleotide sequence ID" value="NC_008700.1"/>
</dbReference>
<name>A1SBP6_SHEAM</name>
<dbReference type="OrthoDB" id="1316910at2"/>
<evidence type="ECO:0000259" key="2">
    <source>
        <dbReference type="PROSITE" id="PS50883"/>
    </source>
</evidence>